<dbReference type="Pfam" id="PF01826">
    <property type="entry name" value="TIL"/>
    <property type="match status" value="1"/>
</dbReference>
<dbReference type="RefSeq" id="XP_033346357.1">
    <property type="nucleotide sequence ID" value="XM_033490466.1"/>
</dbReference>
<keyword evidence="3" id="KW-0964">Secreted</keyword>
<keyword evidence="6" id="KW-1015">Disulfide bond</keyword>
<comment type="subcellular location">
    <subcellularLocation>
        <location evidence="1">Secreted</location>
    </subcellularLocation>
</comment>
<dbReference type="CDD" id="cd19941">
    <property type="entry name" value="TIL"/>
    <property type="match status" value="1"/>
</dbReference>
<evidence type="ECO:0000256" key="6">
    <source>
        <dbReference type="ARBA" id="ARBA00023157"/>
    </source>
</evidence>
<comment type="similarity">
    <text evidence="2">Belongs to the serine protease inhibitor-like (TIL domain-containing) family.</text>
</comment>
<reference evidence="10" key="1">
    <citation type="submission" date="2025-08" db="UniProtKB">
        <authorList>
            <consortium name="RefSeq"/>
        </authorList>
    </citation>
    <scope>IDENTIFICATION</scope>
    <source>
        <tissue evidence="10">Muscle</tissue>
    </source>
</reference>
<dbReference type="GO" id="GO:0004867">
    <property type="term" value="F:serine-type endopeptidase inhibitor activity"/>
    <property type="evidence" value="ECO:0007669"/>
    <property type="project" value="UniProtKB-KW"/>
</dbReference>
<evidence type="ECO:0000259" key="8">
    <source>
        <dbReference type="Pfam" id="PF01826"/>
    </source>
</evidence>
<accession>A0A6J3JZX6</accession>
<keyword evidence="7" id="KW-0732">Signal</keyword>
<dbReference type="InterPro" id="IPR002919">
    <property type="entry name" value="TIL_dom"/>
</dbReference>
<feature type="chain" id="PRO_5026907521" evidence="7">
    <location>
        <begin position="29"/>
        <end position="109"/>
    </location>
</feature>
<dbReference type="Proteomes" id="UP000504631">
    <property type="component" value="Unplaced"/>
</dbReference>
<dbReference type="AlphaFoldDB" id="A0A6J3JZX6"/>
<keyword evidence="5 10" id="KW-0722">Serine protease inhibitor</keyword>
<protein>
    <submittedName>
        <fullName evidence="10">Venom serine protease inhibitor-like</fullName>
    </submittedName>
</protein>
<evidence type="ECO:0000313" key="9">
    <source>
        <dbReference type="Proteomes" id="UP000504631"/>
    </source>
</evidence>
<evidence type="ECO:0000256" key="3">
    <source>
        <dbReference type="ARBA" id="ARBA00022525"/>
    </source>
</evidence>
<dbReference type="PANTHER" id="PTHR23259:SF70">
    <property type="entry name" value="ACCESSORY GLAND PROTEIN ACP62F-RELATED"/>
    <property type="match status" value="1"/>
</dbReference>
<dbReference type="SUPFAM" id="SSF57567">
    <property type="entry name" value="Serine protease inhibitors"/>
    <property type="match status" value="1"/>
</dbReference>
<dbReference type="GO" id="GO:0005576">
    <property type="term" value="C:extracellular region"/>
    <property type="evidence" value="ECO:0007669"/>
    <property type="project" value="UniProtKB-SubCell"/>
</dbReference>
<keyword evidence="4 10" id="KW-0646">Protease inhibitor</keyword>
<gene>
    <name evidence="10" type="primary">LOC117231754</name>
</gene>
<keyword evidence="9" id="KW-1185">Reference proteome</keyword>
<evidence type="ECO:0000256" key="4">
    <source>
        <dbReference type="ARBA" id="ARBA00022690"/>
    </source>
</evidence>
<feature type="signal peptide" evidence="7">
    <location>
        <begin position="1"/>
        <end position="28"/>
    </location>
</feature>
<dbReference type="InterPro" id="IPR051368">
    <property type="entry name" value="SerProtInhib-TIL_Domain"/>
</dbReference>
<evidence type="ECO:0000256" key="7">
    <source>
        <dbReference type="SAM" id="SignalP"/>
    </source>
</evidence>
<evidence type="ECO:0000256" key="2">
    <source>
        <dbReference type="ARBA" id="ARBA00007611"/>
    </source>
</evidence>
<dbReference type="InterPro" id="IPR036084">
    <property type="entry name" value="Ser_inhib-like_sf"/>
</dbReference>
<proteinExistence type="inferred from homology"/>
<sequence>MKMKLLQVHFVLLVSSSFLLDYTGMVTGAILSRPQVVFVEDTCRGNEIFSQCQASPNCEKSCDNIDIWESMACIQTKSCVSGCICEDGYVRDKNQGVCILENSCPRVRH</sequence>
<evidence type="ECO:0000313" key="10">
    <source>
        <dbReference type="RefSeq" id="XP_033346357.1"/>
    </source>
</evidence>
<dbReference type="GeneID" id="117231754"/>
<name>A0A6J3JZX6_9HYME</name>
<evidence type="ECO:0000256" key="5">
    <source>
        <dbReference type="ARBA" id="ARBA00022900"/>
    </source>
</evidence>
<dbReference type="PANTHER" id="PTHR23259">
    <property type="entry name" value="RIDDLE"/>
    <property type="match status" value="1"/>
</dbReference>
<feature type="domain" description="TIL" evidence="8">
    <location>
        <begin position="43"/>
        <end position="104"/>
    </location>
</feature>
<dbReference type="Gene3D" id="2.10.25.10">
    <property type="entry name" value="Laminin"/>
    <property type="match status" value="1"/>
</dbReference>
<evidence type="ECO:0000256" key="1">
    <source>
        <dbReference type="ARBA" id="ARBA00004613"/>
    </source>
</evidence>
<dbReference type="KEGG" id="bvk:117231754"/>
<organism evidence="9 10">
    <name type="scientific">Bombus vosnesenskii</name>
    <dbReference type="NCBI Taxonomy" id="207650"/>
    <lineage>
        <taxon>Eukaryota</taxon>
        <taxon>Metazoa</taxon>
        <taxon>Ecdysozoa</taxon>
        <taxon>Arthropoda</taxon>
        <taxon>Hexapoda</taxon>
        <taxon>Insecta</taxon>
        <taxon>Pterygota</taxon>
        <taxon>Neoptera</taxon>
        <taxon>Endopterygota</taxon>
        <taxon>Hymenoptera</taxon>
        <taxon>Apocrita</taxon>
        <taxon>Aculeata</taxon>
        <taxon>Apoidea</taxon>
        <taxon>Anthophila</taxon>
        <taxon>Apidae</taxon>
        <taxon>Bombus</taxon>
        <taxon>Pyrobombus</taxon>
    </lineage>
</organism>